<comment type="function">
    <text evidence="13">DNA-dependent ATPase involved in processing of recombination intermediates, plays a role in repairing DNA breaks. Stimulates the branch migration of RecA-mediated strand transfer reactions, allowing the 3' invading strand to extend heteroduplex DNA faster. Binds ssDNA in the presence of ADP but not other nucleotides, has ATPase activity that is stimulated by ssDNA and various branched DNA structures, but inhibited by SSB. Does not have RecA's homology-searching function.</text>
</comment>
<dbReference type="PROSITE" id="PS50162">
    <property type="entry name" value="RECA_2"/>
    <property type="match status" value="1"/>
</dbReference>
<evidence type="ECO:0000256" key="6">
    <source>
        <dbReference type="ARBA" id="ARBA00022833"/>
    </source>
</evidence>
<dbReference type="SMART" id="SM00382">
    <property type="entry name" value="AAA"/>
    <property type="match status" value="1"/>
</dbReference>
<dbReference type="InterPro" id="IPR027417">
    <property type="entry name" value="P-loop_NTPase"/>
</dbReference>
<dbReference type="Gene3D" id="3.40.50.300">
    <property type="entry name" value="P-loop containing nucleotide triphosphate hydrolases"/>
    <property type="match status" value="1"/>
</dbReference>
<evidence type="ECO:0000313" key="16">
    <source>
        <dbReference type="Proteomes" id="UP001215216"/>
    </source>
</evidence>
<evidence type="ECO:0000256" key="1">
    <source>
        <dbReference type="ARBA" id="ARBA00022723"/>
    </source>
</evidence>
<keyword evidence="10 11" id="KW-0234">DNA repair</keyword>
<evidence type="ECO:0000256" key="9">
    <source>
        <dbReference type="ARBA" id="ARBA00023125"/>
    </source>
</evidence>
<evidence type="ECO:0000256" key="5">
    <source>
        <dbReference type="ARBA" id="ARBA00022801"/>
    </source>
</evidence>
<gene>
    <name evidence="11 15" type="primary">radA</name>
    <name evidence="15" type="ORF">P7079_06875</name>
</gene>
<dbReference type="InterPro" id="IPR020588">
    <property type="entry name" value="RecA_ATP-bd"/>
</dbReference>
<evidence type="ECO:0000256" key="2">
    <source>
        <dbReference type="ARBA" id="ARBA00022741"/>
    </source>
</evidence>
<keyword evidence="6 13" id="KW-0862">Zinc</keyword>
<keyword evidence="8 11" id="KW-0346">Stress response</keyword>
<evidence type="ECO:0000256" key="3">
    <source>
        <dbReference type="ARBA" id="ARBA00022763"/>
    </source>
</evidence>
<feature type="region of interest" description="Lon-protease-like" evidence="11">
    <location>
        <begin position="353"/>
        <end position="461"/>
    </location>
</feature>
<dbReference type="EMBL" id="CP121208">
    <property type="protein sequence ID" value="WFM83112.1"/>
    <property type="molecule type" value="Genomic_DNA"/>
</dbReference>
<evidence type="ECO:0000256" key="13">
    <source>
        <dbReference type="RuleBase" id="RU003555"/>
    </source>
</evidence>
<evidence type="ECO:0000256" key="10">
    <source>
        <dbReference type="ARBA" id="ARBA00023204"/>
    </source>
</evidence>
<dbReference type="Pfam" id="PF18073">
    <property type="entry name" value="Zn_ribbon_LapB"/>
    <property type="match status" value="1"/>
</dbReference>
<feature type="domain" description="RecA family profile 1" evidence="14">
    <location>
        <begin position="64"/>
        <end position="218"/>
    </location>
</feature>
<evidence type="ECO:0000256" key="11">
    <source>
        <dbReference type="HAMAP-Rule" id="MF_01498"/>
    </source>
</evidence>
<keyword evidence="16" id="KW-1185">Reference proteome</keyword>
<dbReference type="Pfam" id="PF05362">
    <property type="entry name" value="Lon_C"/>
    <property type="match status" value="1"/>
</dbReference>
<dbReference type="SUPFAM" id="SSF54211">
    <property type="entry name" value="Ribosomal protein S5 domain 2-like"/>
    <property type="match status" value="1"/>
</dbReference>
<dbReference type="HAMAP" id="MF_01498">
    <property type="entry name" value="RadA_bact"/>
    <property type="match status" value="1"/>
</dbReference>
<protein>
    <recommendedName>
        <fullName evidence="11 12">DNA repair protein RadA</fullName>
    </recommendedName>
</protein>
<evidence type="ECO:0000256" key="8">
    <source>
        <dbReference type="ARBA" id="ARBA00023016"/>
    </source>
</evidence>
<comment type="function">
    <text evidence="11">Plays a role in repairing double-strand DNA breaks, probably involving stabilizing or processing branched DNA or blocked replication forks.</text>
</comment>
<name>A0ABY8FXP1_9ACTO</name>
<organism evidence="15 16">
    <name type="scientific">Arcanobacterium canis</name>
    <dbReference type="NCBI Taxonomy" id="999183"/>
    <lineage>
        <taxon>Bacteria</taxon>
        <taxon>Bacillati</taxon>
        <taxon>Actinomycetota</taxon>
        <taxon>Actinomycetes</taxon>
        <taxon>Actinomycetales</taxon>
        <taxon>Actinomycetaceae</taxon>
        <taxon>Arcanobacterium</taxon>
    </lineage>
</organism>
<keyword evidence="9 11" id="KW-0238">DNA-binding</keyword>
<comment type="domain">
    <text evidence="11">The middle region has homology to RecA with ATPase motifs including the RadA KNRFG motif, while the C-terminus is homologous to Lon protease.</text>
</comment>
<dbReference type="Gene3D" id="3.30.230.10">
    <property type="match status" value="1"/>
</dbReference>
<keyword evidence="7 11" id="KW-0067">ATP-binding</keyword>
<reference evidence="15 16" key="1">
    <citation type="submission" date="2023-03" db="EMBL/GenBank/DDBJ databases">
        <title>Complete genome of Arcanobacterium canis strain DSM 25104 isolated in 2010 from a canine otitis externa in Germany.</title>
        <authorList>
            <person name="Borowiak M."/>
            <person name="Kreitlow A."/>
            <person name="Malorny B."/>
            <person name="Laemmler C."/>
            <person name="Prenger-Berninghoff E."/>
            <person name="Ploetz M."/>
            <person name="Abdulmawjood A."/>
        </authorList>
    </citation>
    <scope>NUCLEOTIDE SEQUENCE [LARGE SCALE GENOMIC DNA]</scope>
    <source>
        <strain evidence="15 16">DSM 25104</strain>
    </source>
</reference>
<keyword evidence="2 11" id="KW-0547">Nucleotide-binding</keyword>
<dbReference type="InterPro" id="IPR014721">
    <property type="entry name" value="Ribsml_uS5_D2-typ_fold_subgr"/>
</dbReference>
<dbReference type="NCBIfam" id="TIGR00416">
    <property type="entry name" value="sms"/>
    <property type="match status" value="1"/>
</dbReference>
<accession>A0ABY8FXP1</accession>
<evidence type="ECO:0000256" key="7">
    <source>
        <dbReference type="ARBA" id="ARBA00022840"/>
    </source>
</evidence>
<dbReference type="InterPro" id="IPR003593">
    <property type="entry name" value="AAA+_ATPase"/>
</dbReference>
<evidence type="ECO:0000256" key="4">
    <source>
        <dbReference type="ARBA" id="ARBA00022771"/>
    </source>
</evidence>
<dbReference type="PANTHER" id="PTHR32472">
    <property type="entry name" value="DNA REPAIR PROTEIN RADA"/>
    <property type="match status" value="1"/>
</dbReference>
<keyword evidence="5" id="KW-0378">Hydrolase</keyword>
<sequence length="461" mass="48161">MAKTKVSFVCSECGWDTNKWVGRCANCGAWGTIEEFTHAPALGKARSLTPHTPAQPITEVSAQASVKVPTGVGELDRVLGGGIVPGAVILMAGEPGVGKSTLLLDVAARAANEAAKRDDAPVLYVTGEESASQVRSRAERIGALTSHLLLTAQADLSQVLGHIDDSSPSLLIVDSVQTIADPDVEGAAGGVAQVRAVTSALVGVAKSTGIPMMLVGHVTKEGSIAGPRVLEHLVDVVCQFEGDRHSRLRMIRAVKNRYGPTDEVGCFELIDSGIRELPDPSGLFLSARNLTVPGTCVTMTLEGRRPMPVEVQALSVPAAGPPRRTTSGVEYSRVAMMLAVLQSRLGIEFEKQDIFVSTVGGAKASEPSVDMAIALALASAASDLPLAPGVAAIGEVSLTGELRPVVGLQQRLNEAARLGFRIALVPHTADPVIAPEGMEIRTISDVREGMRSVLPLGKHLS</sequence>
<evidence type="ECO:0000259" key="14">
    <source>
        <dbReference type="PROSITE" id="PS50162"/>
    </source>
</evidence>
<keyword evidence="1 11" id="KW-0479">Metal-binding</keyword>
<dbReference type="InterPro" id="IPR041166">
    <property type="entry name" value="Rubredoxin_2"/>
</dbReference>
<evidence type="ECO:0000313" key="15">
    <source>
        <dbReference type="EMBL" id="WFM83112.1"/>
    </source>
</evidence>
<dbReference type="InterPro" id="IPR020568">
    <property type="entry name" value="Ribosomal_Su5_D2-typ_SF"/>
</dbReference>
<dbReference type="PANTHER" id="PTHR32472:SF10">
    <property type="entry name" value="DNA REPAIR PROTEIN RADA-LIKE PROTEIN"/>
    <property type="match status" value="1"/>
</dbReference>
<dbReference type="PRINTS" id="PR01874">
    <property type="entry name" value="DNAREPAIRADA"/>
</dbReference>
<dbReference type="SUPFAM" id="SSF52540">
    <property type="entry name" value="P-loop containing nucleoside triphosphate hydrolases"/>
    <property type="match status" value="1"/>
</dbReference>
<keyword evidence="3 11" id="KW-0227">DNA damage</keyword>
<proteinExistence type="inferred from homology"/>
<feature type="short sequence motif" description="RadA KNRFG motif" evidence="11">
    <location>
        <begin position="255"/>
        <end position="259"/>
    </location>
</feature>
<feature type="binding site" evidence="11">
    <location>
        <begin position="93"/>
        <end position="100"/>
    </location>
    <ligand>
        <name>ATP</name>
        <dbReference type="ChEBI" id="CHEBI:30616"/>
    </ligand>
</feature>
<dbReference type="InterPro" id="IPR008269">
    <property type="entry name" value="Lon_proteolytic"/>
</dbReference>
<dbReference type="Proteomes" id="UP001215216">
    <property type="component" value="Chromosome"/>
</dbReference>
<dbReference type="InterPro" id="IPR004504">
    <property type="entry name" value="DNA_repair_RadA"/>
</dbReference>
<evidence type="ECO:0000256" key="12">
    <source>
        <dbReference type="NCBIfam" id="TIGR00416"/>
    </source>
</evidence>
<keyword evidence="4 13" id="KW-0863">Zinc-finger</keyword>
<comment type="similarity">
    <text evidence="11 13">Belongs to the RecA family. RadA subfamily.</text>
</comment>
<dbReference type="RefSeq" id="WP_278012537.1">
    <property type="nucleotide sequence ID" value="NZ_CP121208.1"/>
</dbReference>
<dbReference type="Pfam" id="PF13481">
    <property type="entry name" value="AAA_25"/>
    <property type="match status" value="1"/>
</dbReference>
<dbReference type="CDD" id="cd01121">
    <property type="entry name" value="RadA_SMS_N"/>
    <property type="match status" value="1"/>
</dbReference>